<evidence type="ECO:0000256" key="3">
    <source>
        <dbReference type="ARBA" id="ARBA00022553"/>
    </source>
</evidence>
<keyword evidence="3" id="KW-0597">Phosphoprotein</keyword>
<keyword evidence="10" id="KW-0472">Membrane</keyword>
<dbReference type="SUPFAM" id="SSF55874">
    <property type="entry name" value="ATPase domain of HSP90 chaperone/DNA topoisomerase II/histidine kinase"/>
    <property type="match status" value="1"/>
</dbReference>
<dbReference type="InterPro" id="IPR036890">
    <property type="entry name" value="HATPase_C_sf"/>
</dbReference>
<evidence type="ECO:0000259" key="11">
    <source>
        <dbReference type="Pfam" id="PF07730"/>
    </source>
</evidence>
<evidence type="ECO:0000256" key="5">
    <source>
        <dbReference type="ARBA" id="ARBA00022741"/>
    </source>
</evidence>
<keyword evidence="4" id="KW-0808">Transferase</keyword>
<evidence type="ECO:0000256" key="6">
    <source>
        <dbReference type="ARBA" id="ARBA00022777"/>
    </source>
</evidence>
<reference evidence="12 13" key="1">
    <citation type="submission" date="2020-10" db="EMBL/GenBank/DDBJ databases">
        <title>Sequencing the genomes of 1000 actinobacteria strains.</title>
        <authorList>
            <person name="Klenk H.-P."/>
        </authorList>
    </citation>
    <scope>NUCLEOTIDE SEQUENCE [LARGE SCALE GENOMIC DNA]</scope>
    <source>
        <strain evidence="12 13">DSM 15666</strain>
    </source>
</reference>
<organism evidence="12 13">
    <name type="scientific">Nesterenkonia lutea</name>
    <dbReference type="NCBI Taxonomy" id="272919"/>
    <lineage>
        <taxon>Bacteria</taxon>
        <taxon>Bacillati</taxon>
        <taxon>Actinomycetota</taxon>
        <taxon>Actinomycetes</taxon>
        <taxon>Micrococcales</taxon>
        <taxon>Micrococcaceae</taxon>
        <taxon>Nesterenkonia</taxon>
    </lineage>
</organism>
<dbReference type="InterPro" id="IPR011712">
    <property type="entry name" value="Sig_transdc_His_kin_sub3_dim/P"/>
</dbReference>
<dbReference type="CDD" id="cd16917">
    <property type="entry name" value="HATPase_UhpB-NarQ-NarX-like"/>
    <property type="match status" value="1"/>
</dbReference>
<feature type="transmembrane region" description="Helical" evidence="10">
    <location>
        <begin position="123"/>
        <end position="144"/>
    </location>
</feature>
<keyword evidence="10" id="KW-1133">Transmembrane helix</keyword>
<keyword evidence="5" id="KW-0547">Nucleotide-binding</keyword>
<evidence type="ECO:0000256" key="2">
    <source>
        <dbReference type="ARBA" id="ARBA00012438"/>
    </source>
</evidence>
<keyword evidence="13" id="KW-1185">Reference proteome</keyword>
<gene>
    <name evidence="12" type="ORF">H4W27_000344</name>
</gene>
<dbReference type="GO" id="GO:0016301">
    <property type="term" value="F:kinase activity"/>
    <property type="evidence" value="ECO:0007669"/>
    <property type="project" value="UniProtKB-KW"/>
</dbReference>
<dbReference type="RefSeq" id="WP_192594404.1">
    <property type="nucleotide sequence ID" value="NZ_BAAALJ010000019.1"/>
</dbReference>
<keyword evidence="7" id="KW-0067">ATP-binding</keyword>
<feature type="region of interest" description="Disordered" evidence="9">
    <location>
        <begin position="239"/>
        <end position="258"/>
    </location>
</feature>
<keyword evidence="8" id="KW-0902">Two-component regulatory system</keyword>
<evidence type="ECO:0000313" key="13">
    <source>
        <dbReference type="Proteomes" id="UP000643525"/>
    </source>
</evidence>
<dbReference type="PANTHER" id="PTHR24421">
    <property type="entry name" value="NITRATE/NITRITE SENSOR PROTEIN NARX-RELATED"/>
    <property type="match status" value="1"/>
</dbReference>
<dbReference type="Pfam" id="PF07730">
    <property type="entry name" value="HisKA_3"/>
    <property type="match status" value="1"/>
</dbReference>
<dbReference type="Gene3D" id="1.20.5.1930">
    <property type="match status" value="1"/>
</dbReference>
<feature type="domain" description="Signal transduction histidine kinase subgroup 3 dimerisation and phosphoacceptor" evidence="11">
    <location>
        <begin position="176"/>
        <end position="242"/>
    </location>
</feature>
<dbReference type="EC" id="2.7.13.3" evidence="2"/>
<evidence type="ECO:0000256" key="8">
    <source>
        <dbReference type="ARBA" id="ARBA00023012"/>
    </source>
</evidence>
<evidence type="ECO:0000256" key="10">
    <source>
        <dbReference type="SAM" id="Phobius"/>
    </source>
</evidence>
<comment type="catalytic activity">
    <reaction evidence="1">
        <text>ATP + protein L-histidine = ADP + protein N-phospho-L-histidine.</text>
        <dbReference type="EC" id="2.7.13.3"/>
    </reaction>
</comment>
<evidence type="ECO:0000313" key="12">
    <source>
        <dbReference type="EMBL" id="MBE1523226.1"/>
    </source>
</evidence>
<sequence>MNLLTALVAFIFAALGASLSTEGIFRPGDVLPGALLSLVASGALFASTRYPRAATVVAIGCEAAVCAAGYLPTPLLLAPLIGCLYRLTVLSGPRTATWWTGIAVSAVILGGTTNDTDPTGGSFLLETVGVALWLLPAVFAGRLAHAERTYLQMVQARAEDVERSRDEDVRRRLSEERLRIARDLHDVVAHHLAVANAQAGAAAHLLPKRPEQVPDLLASLGSSTAAALRELKATVGLLRTPDDDDSSADTAPAPSLDQLPDLVETCRATGMDVRIVSDGTPRRLPPIVELTVFRVVQEALTNVTKHAVRPVVTVSLTYDEEAFSARVVNTSDHPVPAGTVGYGLIGMRERVRAVHGTVEAGATGHNQYEVTLTIPLSPWQEDLEPQ</sequence>
<feature type="transmembrane region" description="Helical" evidence="10">
    <location>
        <begin position="30"/>
        <end position="46"/>
    </location>
</feature>
<protein>
    <recommendedName>
        <fullName evidence="2">histidine kinase</fullName>
        <ecNumber evidence="2">2.7.13.3</ecNumber>
    </recommendedName>
</protein>
<dbReference type="EMBL" id="JADBED010000001">
    <property type="protein sequence ID" value="MBE1523226.1"/>
    <property type="molecule type" value="Genomic_DNA"/>
</dbReference>
<comment type="caution">
    <text evidence="12">The sequence shown here is derived from an EMBL/GenBank/DDBJ whole genome shotgun (WGS) entry which is preliminary data.</text>
</comment>
<dbReference type="PANTHER" id="PTHR24421:SF10">
    <property type="entry name" value="NITRATE_NITRITE SENSOR PROTEIN NARQ"/>
    <property type="match status" value="1"/>
</dbReference>
<name>A0ABR9JBM8_9MICC</name>
<keyword evidence="10" id="KW-0812">Transmembrane</keyword>
<evidence type="ECO:0000256" key="1">
    <source>
        <dbReference type="ARBA" id="ARBA00000085"/>
    </source>
</evidence>
<proteinExistence type="predicted"/>
<accession>A0ABR9JBM8</accession>
<evidence type="ECO:0000256" key="7">
    <source>
        <dbReference type="ARBA" id="ARBA00022840"/>
    </source>
</evidence>
<dbReference type="Proteomes" id="UP000643525">
    <property type="component" value="Unassembled WGS sequence"/>
</dbReference>
<evidence type="ECO:0000256" key="4">
    <source>
        <dbReference type="ARBA" id="ARBA00022679"/>
    </source>
</evidence>
<evidence type="ECO:0000256" key="9">
    <source>
        <dbReference type="SAM" id="MobiDB-lite"/>
    </source>
</evidence>
<dbReference type="InterPro" id="IPR050482">
    <property type="entry name" value="Sensor_HK_TwoCompSys"/>
</dbReference>
<keyword evidence="6 12" id="KW-0418">Kinase</keyword>
<dbReference type="Gene3D" id="3.30.565.10">
    <property type="entry name" value="Histidine kinase-like ATPase, C-terminal domain"/>
    <property type="match status" value="1"/>
</dbReference>